<evidence type="ECO:0000256" key="1">
    <source>
        <dbReference type="SAM" id="MobiDB-lite"/>
    </source>
</evidence>
<evidence type="ECO:0000256" key="2">
    <source>
        <dbReference type="SAM" id="Phobius"/>
    </source>
</evidence>
<dbReference type="Proteomes" id="UP001287356">
    <property type="component" value="Unassembled WGS sequence"/>
</dbReference>
<keyword evidence="2" id="KW-0812">Transmembrane</keyword>
<sequence>MNERKREPRRRGALFHIFVVGPCTTAIFRYGACVGPETDLFCLEHHDLWWWNIREGLRRSFLTSSRSTGTPSISTTSASNAPKVSGTVEGVVKSKTTTVSFYQCSSAEPANCQCLAVTSVGSDSGQSTGASSGQRKPSSWTTGTGTCSAPALSTMQIKRCKSI</sequence>
<evidence type="ECO:0000313" key="3">
    <source>
        <dbReference type="EMBL" id="KAK3361688.1"/>
    </source>
</evidence>
<keyword evidence="2" id="KW-1133">Transmembrane helix</keyword>
<keyword evidence="4" id="KW-1185">Reference proteome</keyword>
<dbReference type="EMBL" id="JAULSN010000011">
    <property type="protein sequence ID" value="KAK3361688.1"/>
    <property type="molecule type" value="Genomic_DNA"/>
</dbReference>
<reference evidence="3" key="1">
    <citation type="journal article" date="2023" name="Mol. Phylogenet. Evol.">
        <title>Genome-scale phylogeny and comparative genomics of the fungal order Sordariales.</title>
        <authorList>
            <person name="Hensen N."/>
            <person name="Bonometti L."/>
            <person name="Westerberg I."/>
            <person name="Brannstrom I.O."/>
            <person name="Guillou S."/>
            <person name="Cros-Aarteil S."/>
            <person name="Calhoun S."/>
            <person name="Haridas S."/>
            <person name="Kuo A."/>
            <person name="Mondo S."/>
            <person name="Pangilinan J."/>
            <person name="Riley R."/>
            <person name="LaButti K."/>
            <person name="Andreopoulos B."/>
            <person name="Lipzen A."/>
            <person name="Chen C."/>
            <person name="Yan M."/>
            <person name="Daum C."/>
            <person name="Ng V."/>
            <person name="Clum A."/>
            <person name="Steindorff A."/>
            <person name="Ohm R.A."/>
            <person name="Martin F."/>
            <person name="Silar P."/>
            <person name="Natvig D.O."/>
            <person name="Lalanne C."/>
            <person name="Gautier V."/>
            <person name="Ament-Velasquez S.L."/>
            <person name="Kruys A."/>
            <person name="Hutchinson M.I."/>
            <person name="Powell A.J."/>
            <person name="Barry K."/>
            <person name="Miller A.N."/>
            <person name="Grigoriev I.V."/>
            <person name="Debuchy R."/>
            <person name="Gladieux P."/>
            <person name="Hiltunen Thoren M."/>
            <person name="Johannesson H."/>
        </authorList>
    </citation>
    <scope>NUCLEOTIDE SEQUENCE</scope>
    <source>
        <strain evidence="3">CBS 958.72</strain>
    </source>
</reference>
<reference evidence="3" key="2">
    <citation type="submission" date="2023-06" db="EMBL/GenBank/DDBJ databases">
        <authorList>
            <consortium name="Lawrence Berkeley National Laboratory"/>
            <person name="Haridas S."/>
            <person name="Hensen N."/>
            <person name="Bonometti L."/>
            <person name="Westerberg I."/>
            <person name="Brannstrom I.O."/>
            <person name="Guillou S."/>
            <person name="Cros-Aarteil S."/>
            <person name="Calhoun S."/>
            <person name="Kuo A."/>
            <person name="Mondo S."/>
            <person name="Pangilinan J."/>
            <person name="Riley R."/>
            <person name="Labutti K."/>
            <person name="Andreopoulos B."/>
            <person name="Lipzen A."/>
            <person name="Chen C."/>
            <person name="Yanf M."/>
            <person name="Daum C."/>
            <person name="Ng V."/>
            <person name="Clum A."/>
            <person name="Steindorff A."/>
            <person name="Ohm R."/>
            <person name="Martin F."/>
            <person name="Silar P."/>
            <person name="Natvig D."/>
            <person name="Lalanne C."/>
            <person name="Gautier V."/>
            <person name="Ament-Velasquez S.L."/>
            <person name="Kruys A."/>
            <person name="Hutchinson M.I."/>
            <person name="Powell A.J."/>
            <person name="Barry K."/>
            <person name="Miller A.N."/>
            <person name="Grigoriev I.V."/>
            <person name="Debuchy R."/>
            <person name="Gladieux P."/>
            <person name="Thoren M.H."/>
            <person name="Johannesson H."/>
        </authorList>
    </citation>
    <scope>NUCLEOTIDE SEQUENCE</scope>
    <source>
        <strain evidence="3">CBS 958.72</strain>
    </source>
</reference>
<dbReference type="AlphaFoldDB" id="A0AAE0MZ48"/>
<feature type="region of interest" description="Disordered" evidence="1">
    <location>
        <begin position="125"/>
        <end position="145"/>
    </location>
</feature>
<evidence type="ECO:0000313" key="4">
    <source>
        <dbReference type="Proteomes" id="UP001287356"/>
    </source>
</evidence>
<accession>A0AAE0MZ48</accession>
<name>A0AAE0MZ48_9PEZI</name>
<keyword evidence="2" id="KW-0472">Membrane</keyword>
<protein>
    <submittedName>
        <fullName evidence="3">Uncharacterized protein</fullName>
    </submittedName>
</protein>
<gene>
    <name evidence="3" type="ORF">B0T24DRAFT_113169</name>
</gene>
<comment type="caution">
    <text evidence="3">The sequence shown here is derived from an EMBL/GenBank/DDBJ whole genome shotgun (WGS) entry which is preliminary data.</text>
</comment>
<proteinExistence type="predicted"/>
<organism evidence="3 4">
    <name type="scientific">Lasiosphaeria ovina</name>
    <dbReference type="NCBI Taxonomy" id="92902"/>
    <lineage>
        <taxon>Eukaryota</taxon>
        <taxon>Fungi</taxon>
        <taxon>Dikarya</taxon>
        <taxon>Ascomycota</taxon>
        <taxon>Pezizomycotina</taxon>
        <taxon>Sordariomycetes</taxon>
        <taxon>Sordariomycetidae</taxon>
        <taxon>Sordariales</taxon>
        <taxon>Lasiosphaeriaceae</taxon>
        <taxon>Lasiosphaeria</taxon>
    </lineage>
</organism>
<feature type="transmembrane region" description="Helical" evidence="2">
    <location>
        <begin position="12"/>
        <end position="32"/>
    </location>
</feature>